<evidence type="ECO:0000256" key="1">
    <source>
        <dbReference type="SAM" id="MobiDB-lite"/>
    </source>
</evidence>
<protein>
    <recommendedName>
        <fullName evidence="2">Arb2 domain-containing protein</fullName>
    </recommendedName>
</protein>
<dbReference type="GeneID" id="29000102"/>
<dbReference type="InterPro" id="IPR048263">
    <property type="entry name" value="Arb2"/>
</dbReference>
<proteinExistence type="predicted"/>
<evidence type="ECO:0000259" key="2">
    <source>
        <dbReference type="Pfam" id="PF22749"/>
    </source>
</evidence>
<feature type="domain" description="Arb2" evidence="2">
    <location>
        <begin position="14"/>
        <end position="270"/>
    </location>
</feature>
<dbReference type="InterPro" id="IPR053858">
    <property type="entry name" value="Arb2_dom"/>
</dbReference>
<dbReference type="InParanoid" id="A0A162XQ60"/>
<accession>A0A162XQ60</accession>
<dbReference type="PANTHER" id="PTHR21357">
    <property type="entry name" value="FAM172 FAMILY PROTEIN HOMOLOG CG10038"/>
    <property type="match status" value="1"/>
</dbReference>
<dbReference type="Pfam" id="PF22749">
    <property type="entry name" value="Arb2"/>
    <property type="match status" value="1"/>
</dbReference>
<dbReference type="AlphaFoldDB" id="A0A162XQ60"/>
<dbReference type="OrthoDB" id="421951at2759"/>
<dbReference type="RefSeq" id="XP_018294135.1">
    <property type="nucleotide sequence ID" value="XM_018439196.1"/>
</dbReference>
<dbReference type="GO" id="GO:0035197">
    <property type="term" value="F:siRNA binding"/>
    <property type="evidence" value="ECO:0007669"/>
    <property type="project" value="TreeGrafter"/>
</dbReference>
<dbReference type="FunCoup" id="A0A162XQ60">
    <property type="interactions" value="218"/>
</dbReference>
<sequence length="351" mass="39956">MFRRRVKKAEKPSFPADIDGFGYVIKSDGSIRSKEEDTPYNFEVIPKDRPYNEARYDAFIALIGDEVEKRLQQEPLCFQKTLIPKGAKESDPHTYIYMTPNALTTTDKLLFLIPGNNTRIGQWSRRVMCDESIMSGSMIEVATMAKDRGYETIIFNPNGIYWYNNKAWEVPPLKNIDFITVPENDSPEAHCHYVFENFVRNTKATRIAAITLGWGGHCFTEILNKNFDFLKDRMQAVAMADSVHSRDLVDGSDKRAWMLSHAVNWAVSQQARGEIIADTRFGCEVLSSNCEIADFTLPSSIKDIVKFIDIKMGDLKLEIEGNGDQEEEEESELTKEEEAELKEHLSILSVG</sequence>
<gene>
    <name evidence="3" type="ORF">PHYBLDRAFT_186125</name>
</gene>
<dbReference type="STRING" id="763407.A0A162XQ60"/>
<evidence type="ECO:0000313" key="4">
    <source>
        <dbReference type="Proteomes" id="UP000077315"/>
    </source>
</evidence>
<dbReference type="Proteomes" id="UP000077315">
    <property type="component" value="Unassembled WGS sequence"/>
</dbReference>
<dbReference type="GO" id="GO:0031048">
    <property type="term" value="P:regulatory ncRNA-mediated heterochromatin formation"/>
    <property type="evidence" value="ECO:0007669"/>
    <property type="project" value="TreeGrafter"/>
</dbReference>
<evidence type="ECO:0000313" key="3">
    <source>
        <dbReference type="EMBL" id="OAD76095.1"/>
    </source>
</evidence>
<organism evidence="3 4">
    <name type="scientific">Phycomyces blakesleeanus (strain ATCC 8743b / DSM 1359 / FGSC 10004 / NBRC 33097 / NRRL 1555)</name>
    <dbReference type="NCBI Taxonomy" id="763407"/>
    <lineage>
        <taxon>Eukaryota</taxon>
        <taxon>Fungi</taxon>
        <taxon>Fungi incertae sedis</taxon>
        <taxon>Mucoromycota</taxon>
        <taxon>Mucoromycotina</taxon>
        <taxon>Mucoromycetes</taxon>
        <taxon>Mucorales</taxon>
        <taxon>Phycomycetaceae</taxon>
        <taxon>Phycomyces</taxon>
    </lineage>
</organism>
<feature type="compositionally biased region" description="Basic and acidic residues" evidence="1">
    <location>
        <begin position="332"/>
        <end position="345"/>
    </location>
</feature>
<dbReference type="EMBL" id="KV440976">
    <property type="protein sequence ID" value="OAD76095.1"/>
    <property type="molecule type" value="Genomic_DNA"/>
</dbReference>
<keyword evidence="4" id="KW-1185">Reference proteome</keyword>
<dbReference type="PANTHER" id="PTHR21357:SF4">
    <property type="entry name" value="FAM172 FAMILY PROTEIN HOMOLOG CG10038"/>
    <property type="match status" value="1"/>
</dbReference>
<feature type="region of interest" description="Disordered" evidence="1">
    <location>
        <begin position="320"/>
        <end position="351"/>
    </location>
</feature>
<dbReference type="VEuPathDB" id="FungiDB:PHYBLDRAFT_186125"/>
<reference evidence="4" key="1">
    <citation type="submission" date="2015-06" db="EMBL/GenBank/DDBJ databases">
        <title>Expansion of signal transduction pathways in fungi by whole-genome duplication.</title>
        <authorList>
            <consortium name="DOE Joint Genome Institute"/>
            <person name="Corrochano L.M."/>
            <person name="Kuo A."/>
            <person name="Marcet-Houben M."/>
            <person name="Polaino S."/>
            <person name="Salamov A."/>
            <person name="Villalobos J.M."/>
            <person name="Alvarez M.I."/>
            <person name="Avalos J."/>
            <person name="Benito E.P."/>
            <person name="Benoit I."/>
            <person name="Burger G."/>
            <person name="Camino L.P."/>
            <person name="Canovas D."/>
            <person name="Cerda-Olmedo E."/>
            <person name="Cheng J.-F."/>
            <person name="Dominguez A."/>
            <person name="Elias M."/>
            <person name="Eslava A.P."/>
            <person name="Glaser F."/>
            <person name="Grimwood J."/>
            <person name="Gutierrez G."/>
            <person name="Heitman J."/>
            <person name="Henrissat B."/>
            <person name="Iturriaga E.A."/>
            <person name="Lang B.F."/>
            <person name="Lavin J.L."/>
            <person name="Lee S."/>
            <person name="Li W."/>
            <person name="Lindquist E."/>
            <person name="Lopez-Garcia S."/>
            <person name="Luque E.M."/>
            <person name="Marcos A.T."/>
            <person name="Martin J."/>
            <person name="McCluskey K."/>
            <person name="Medina H.R."/>
            <person name="Miralles-Duran A."/>
            <person name="Miyazaki A."/>
            <person name="Munoz-Torres E."/>
            <person name="Oguiza J.A."/>
            <person name="Ohm R."/>
            <person name="Olmedo M."/>
            <person name="Orejas M."/>
            <person name="Ortiz-Castellanos L."/>
            <person name="Pisabarro A.G."/>
            <person name="Rodriguez-Romero J."/>
            <person name="Ruiz-Herrera J."/>
            <person name="Ruiz-Vazquez R."/>
            <person name="Sanz C."/>
            <person name="Schackwitz W."/>
            <person name="Schmutz J."/>
            <person name="Shahriari M."/>
            <person name="Shelest E."/>
            <person name="Silva-Franco F."/>
            <person name="Soanes D."/>
            <person name="Syed K."/>
            <person name="Tagua V.G."/>
            <person name="Talbot N.J."/>
            <person name="Thon M."/>
            <person name="De vries R.P."/>
            <person name="Wiebenga A."/>
            <person name="Yadav J.S."/>
            <person name="Braun E.L."/>
            <person name="Baker S."/>
            <person name="Garre V."/>
            <person name="Horwitz B."/>
            <person name="Torres-Martinez S."/>
            <person name="Idnurm A."/>
            <person name="Herrera-Estrella A."/>
            <person name="Gabaldon T."/>
            <person name="Grigoriev I.V."/>
        </authorList>
    </citation>
    <scope>NUCLEOTIDE SEQUENCE [LARGE SCALE GENOMIC DNA]</scope>
    <source>
        <strain evidence="4">NRRL 1555(-)</strain>
    </source>
</reference>
<feature type="compositionally biased region" description="Acidic residues" evidence="1">
    <location>
        <begin position="321"/>
        <end position="331"/>
    </location>
</feature>
<name>A0A162XQ60_PHYB8</name>
<dbReference type="GO" id="GO:0005634">
    <property type="term" value="C:nucleus"/>
    <property type="evidence" value="ECO:0007669"/>
    <property type="project" value="TreeGrafter"/>
</dbReference>